<keyword evidence="1" id="KW-0472">Membrane</keyword>
<dbReference type="PANTHER" id="PTHR34368">
    <property type="entry name" value="OS01G0962200 PROTEIN"/>
    <property type="match status" value="1"/>
</dbReference>
<reference evidence="2 3" key="1">
    <citation type="submission" date="2019-09" db="EMBL/GenBank/DDBJ databases">
        <title>Taxonomy of Antarctic Massilia spp.: description of Massilia rubra sp. nov., Massilia aquatica sp. nov., Massilia mucilaginosa sp. nov., Massilia frigida sp. nov. isolated from streams, lakes and regoliths.</title>
        <authorList>
            <person name="Holochova P."/>
            <person name="Sedlacek I."/>
            <person name="Kralova S."/>
            <person name="Maslanova I."/>
            <person name="Busse H.-J."/>
            <person name="Stankova E."/>
            <person name="Vrbovska V."/>
            <person name="Kovarovic V."/>
            <person name="Bartak M."/>
            <person name="Svec P."/>
            <person name="Pantucek R."/>
        </authorList>
    </citation>
    <scope>NUCLEOTIDE SEQUENCE [LARGE SCALE GENOMIC DNA]</scope>
    <source>
        <strain evidence="2 3">CCM 8692</strain>
    </source>
</reference>
<sequence length="238" mass="25293">MQLAAARPNIALYLAAILTAAMLLAGPILQPDGYHAFADGRALSGLANAADVLSNLGFLLIGLHGLLHVRPSRPAHIMFFVAILMTAFGSSWYHLAPDDTRLVWDRLPIALACVSLLAASLHDAFPARFAPLPTLAALCALGVASVFWWSATGNLGPYLLLQLAPLVLIPVLQWQTGAPLVQRRAFGIAIGLYVLAKLCELADGAILGAIHAISGHTFKHVFATLAALVLARMIARMR</sequence>
<evidence type="ECO:0000256" key="1">
    <source>
        <dbReference type="SAM" id="Phobius"/>
    </source>
</evidence>
<protein>
    <recommendedName>
        <fullName evidence="4">Alkaline phytoceramidase</fullName>
    </recommendedName>
</protein>
<feature type="transmembrane region" description="Helical" evidence="1">
    <location>
        <begin position="75"/>
        <end position="95"/>
    </location>
</feature>
<accession>A0ABX0LRE2</accession>
<feature type="transmembrane region" description="Helical" evidence="1">
    <location>
        <begin position="217"/>
        <end position="235"/>
    </location>
</feature>
<keyword evidence="3" id="KW-1185">Reference proteome</keyword>
<evidence type="ECO:0008006" key="4">
    <source>
        <dbReference type="Google" id="ProtNLM"/>
    </source>
</evidence>
<dbReference type="PANTHER" id="PTHR34368:SF1">
    <property type="entry name" value="OS01G0962200 PROTEIN"/>
    <property type="match status" value="1"/>
</dbReference>
<dbReference type="Proteomes" id="UP000785613">
    <property type="component" value="Unassembled WGS sequence"/>
</dbReference>
<comment type="caution">
    <text evidence="2">The sequence shown here is derived from an EMBL/GenBank/DDBJ whole genome shotgun (WGS) entry which is preliminary data.</text>
</comment>
<proteinExistence type="predicted"/>
<evidence type="ECO:0000313" key="3">
    <source>
        <dbReference type="Proteomes" id="UP000785613"/>
    </source>
</evidence>
<gene>
    <name evidence="2" type="ORF">F0185_03830</name>
</gene>
<feature type="transmembrane region" description="Helical" evidence="1">
    <location>
        <begin position="42"/>
        <end position="63"/>
    </location>
</feature>
<dbReference type="RefSeq" id="WP_167221748.1">
    <property type="nucleotide sequence ID" value="NZ_VUYU01000002.1"/>
</dbReference>
<name>A0ABX0LRE2_9BURK</name>
<feature type="transmembrane region" description="Helical" evidence="1">
    <location>
        <begin position="132"/>
        <end position="149"/>
    </location>
</feature>
<feature type="transmembrane region" description="Helical" evidence="1">
    <location>
        <begin position="12"/>
        <end position="30"/>
    </location>
</feature>
<keyword evidence="1" id="KW-0812">Transmembrane</keyword>
<keyword evidence="1" id="KW-1133">Transmembrane helix</keyword>
<feature type="transmembrane region" description="Helical" evidence="1">
    <location>
        <begin position="155"/>
        <end position="174"/>
    </location>
</feature>
<evidence type="ECO:0000313" key="2">
    <source>
        <dbReference type="EMBL" id="NHZ32721.1"/>
    </source>
</evidence>
<organism evidence="2 3">
    <name type="scientific">Massilia rubra</name>
    <dbReference type="NCBI Taxonomy" id="2607910"/>
    <lineage>
        <taxon>Bacteria</taxon>
        <taxon>Pseudomonadati</taxon>
        <taxon>Pseudomonadota</taxon>
        <taxon>Betaproteobacteria</taxon>
        <taxon>Burkholderiales</taxon>
        <taxon>Oxalobacteraceae</taxon>
        <taxon>Telluria group</taxon>
        <taxon>Massilia</taxon>
    </lineage>
</organism>
<dbReference type="EMBL" id="VUYU01000002">
    <property type="protein sequence ID" value="NHZ32721.1"/>
    <property type="molecule type" value="Genomic_DNA"/>
</dbReference>